<keyword evidence="1" id="KW-1133">Transmembrane helix</keyword>
<dbReference type="Gene3D" id="3.40.50.720">
    <property type="entry name" value="NAD(P)-binding Rossmann-like Domain"/>
    <property type="match status" value="1"/>
</dbReference>
<dbReference type="Proteomes" id="UP001217089">
    <property type="component" value="Unassembled WGS sequence"/>
</dbReference>
<sequence length="270" mass="29849">MLRYMFYGCHECIVGTSLAVLVISAFLGCVLYTFEIDFVQDLDIICSMAESAEDNFEKFRNEKHSAFVLGYTGETGKVLVKELAKAKLFDKIYLIGRRQVPLGPDVGTEFEQKVVDFDNLEAHADVFSNIDTGFCCLGTTKGKSGAKGFVKVDHDYVLSAAEIAKKSGCNHFTVMSTQRADKNSSLLYTRTKGQVEEALKVIHFDRLSIFRPGVVLKPVAYLFPTAITTPVETVARAMINNAVTQSGKTTEVYENRAIHYLSGTYDKGSA</sequence>
<dbReference type="PROSITE" id="PS51257">
    <property type="entry name" value="PROKAR_LIPOPROTEIN"/>
    <property type="match status" value="1"/>
</dbReference>
<keyword evidence="3" id="KW-1185">Reference proteome</keyword>
<name>A0ABQ9E6U5_TEGGR</name>
<gene>
    <name evidence="2" type="ORF">KUTeg_023322</name>
</gene>
<keyword evidence="1" id="KW-0472">Membrane</keyword>
<proteinExistence type="predicted"/>
<dbReference type="PANTHER" id="PTHR14097">
    <property type="entry name" value="OXIDOREDUCTASE HTATIP2"/>
    <property type="match status" value="1"/>
</dbReference>
<dbReference type="PANTHER" id="PTHR14097:SF7">
    <property type="entry name" value="OXIDOREDUCTASE HTATIP2"/>
    <property type="match status" value="1"/>
</dbReference>
<evidence type="ECO:0000313" key="3">
    <source>
        <dbReference type="Proteomes" id="UP001217089"/>
    </source>
</evidence>
<evidence type="ECO:0000256" key="1">
    <source>
        <dbReference type="SAM" id="Phobius"/>
    </source>
</evidence>
<protein>
    <recommendedName>
        <fullName evidence="4">NAD(P)-binding domain-containing protein</fullName>
    </recommendedName>
</protein>
<dbReference type="SUPFAM" id="SSF51735">
    <property type="entry name" value="NAD(P)-binding Rossmann-fold domains"/>
    <property type="match status" value="1"/>
</dbReference>
<comment type="caution">
    <text evidence="2">The sequence shown here is derived from an EMBL/GenBank/DDBJ whole genome shotgun (WGS) entry which is preliminary data.</text>
</comment>
<evidence type="ECO:0000313" key="2">
    <source>
        <dbReference type="EMBL" id="KAJ8299262.1"/>
    </source>
</evidence>
<evidence type="ECO:0008006" key="4">
    <source>
        <dbReference type="Google" id="ProtNLM"/>
    </source>
</evidence>
<organism evidence="2 3">
    <name type="scientific">Tegillarca granosa</name>
    <name type="common">Malaysian cockle</name>
    <name type="synonym">Anadara granosa</name>
    <dbReference type="NCBI Taxonomy" id="220873"/>
    <lineage>
        <taxon>Eukaryota</taxon>
        <taxon>Metazoa</taxon>
        <taxon>Spiralia</taxon>
        <taxon>Lophotrochozoa</taxon>
        <taxon>Mollusca</taxon>
        <taxon>Bivalvia</taxon>
        <taxon>Autobranchia</taxon>
        <taxon>Pteriomorphia</taxon>
        <taxon>Arcoida</taxon>
        <taxon>Arcoidea</taxon>
        <taxon>Arcidae</taxon>
        <taxon>Tegillarca</taxon>
    </lineage>
</organism>
<keyword evidence="1" id="KW-0812">Transmembrane</keyword>
<dbReference type="CDD" id="cd05250">
    <property type="entry name" value="CC3_like_SDR_a"/>
    <property type="match status" value="1"/>
</dbReference>
<feature type="transmembrane region" description="Helical" evidence="1">
    <location>
        <begin position="12"/>
        <end position="34"/>
    </location>
</feature>
<reference evidence="2 3" key="1">
    <citation type="submission" date="2022-12" db="EMBL/GenBank/DDBJ databases">
        <title>Chromosome-level genome of Tegillarca granosa.</title>
        <authorList>
            <person name="Kim J."/>
        </authorList>
    </citation>
    <scope>NUCLEOTIDE SEQUENCE [LARGE SCALE GENOMIC DNA]</scope>
    <source>
        <strain evidence="2">Teg-2019</strain>
        <tissue evidence="2">Adductor muscle</tissue>
    </source>
</reference>
<dbReference type="EMBL" id="JARBDR010000921">
    <property type="protein sequence ID" value="KAJ8299262.1"/>
    <property type="molecule type" value="Genomic_DNA"/>
</dbReference>
<dbReference type="InterPro" id="IPR036291">
    <property type="entry name" value="NAD(P)-bd_dom_sf"/>
</dbReference>
<accession>A0ABQ9E6U5</accession>